<organism evidence="7 8">
    <name type="scientific">Tuber melanosporum (strain Mel28)</name>
    <name type="common">Perigord black truffle</name>
    <dbReference type="NCBI Taxonomy" id="656061"/>
    <lineage>
        <taxon>Eukaryota</taxon>
        <taxon>Fungi</taxon>
        <taxon>Dikarya</taxon>
        <taxon>Ascomycota</taxon>
        <taxon>Pezizomycotina</taxon>
        <taxon>Pezizomycetes</taxon>
        <taxon>Pezizales</taxon>
        <taxon>Tuberaceae</taxon>
        <taxon>Tuber</taxon>
    </lineage>
</organism>
<feature type="region of interest" description="Disordered" evidence="6">
    <location>
        <begin position="1085"/>
        <end position="1182"/>
    </location>
</feature>
<keyword evidence="3" id="KW-0505">Motor protein</keyword>
<keyword evidence="2" id="KW-0963">Cytoplasm</keyword>
<feature type="region of interest" description="Disordered" evidence="6">
    <location>
        <begin position="968"/>
        <end position="1066"/>
    </location>
</feature>
<evidence type="ECO:0000313" key="8">
    <source>
        <dbReference type="Proteomes" id="UP000006911"/>
    </source>
</evidence>
<feature type="coiled-coil region" evidence="5">
    <location>
        <begin position="185"/>
        <end position="279"/>
    </location>
</feature>
<evidence type="ECO:0000256" key="3">
    <source>
        <dbReference type="ARBA" id="ARBA00023175"/>
    </source>
</evidence>
<evidence type="ECO:0000256" key="4">
    <source>
        <dbReference type="ARBA" id="ARBA00023212"/>
    </source>
</evidence>
<feature type="compositionally biased region" description="Basic and acidic residues" evidence="6">
    <location>
        <begin position="917"/>
        <end position="938"/>
    </location>
</feature>
<feature type="compositionally biased region" description="Polar residues" evidence="6">
    <location>
        <begin position="1605"/>
        <end position="1615"/>
    </location>
</feature>
<dbReference type="KEGG" id="tml:GSTUM_00010548001"/>
<keyword evidence="5" id="KW-0175">Coiled coil</keyword>
<sequence length="1684" mass="186022">MGPRQPHPYHYPLSPLQTPPGTAIHPTYYQQTPQAPAHYLPPRTLHNYTSPRSEYGSQYASSTNGHLQPRRPSFAQRYQAGGGVMNTPEHSQPLRRLSSQGYPHTYPMSSAGSVYGYEDPVDDNPIYSGQSASGTLSPSAAYDADPHGNIYGLIQRTQGALQSLTMPIHSLQHLCDRHRVVNDELEKFQHIADEQEKDMRELEAKKVELEAVKLDLEQNLDMSAAELDELKRQLSNLEAEVRRLSETVEDKDEEKSRLEQRLSLEKEALTVEYKNWKRDILEAHEVDRHSITTAHDAEKRIMEAKFLSKQRSIEASHSADKIRMEEMHLASSKKLEEAHANEIRRLKDSHKGELAMAQQTHESTVSSLEKSHHDNTERLRTEFSAEKSSMQAVFGSEREKLEEGFAHQMVLLQGSFTAEKNSMETEFASQKRKIEERFSSQKRTLELRFDMKIEDLRQIFEAEKSELQKALESAKMEWRKEKREITAKFNDEKTGLDQMIHTLEEKKRTAAKVNLSLSADRSALLGQKATLEDAVATLEVDKASLISQAQHQKSELEAQKQKLEAEVKDLGNVRDALRREVRSLKEVIKRTAEEEEGEDRKGRGDGYYIDAFTKLSKDIIDLSKEFSNLPIPPTGRILAELPSGLPCMLVNTDASRLIRMAYVQHIISKYLCYRIFQPFLFYLGKRYDKADNFFQIMSKQLREKSTRREATWRYYTLLVGYSGSNAKRTAGVAAANVIEEIAEHVKPFADQQRMDVITSGISRIVKFAVETWRHARIEREIFTASMSLDRTNQNSWLGHFYENEKPYADNPALVAQLKSLRCRHEIILPLLPVFSREGTLPSLHRPGAFLDNGLVFSKGVALYMDCLPALQRSVETSPLGSVPALPIDAELVTTQENSRLSPVPEGEDGYKATATGKEVKERPLKEQADVRAKEEAKRQVKEEAEAMVRREEERVVREEAERLVAQNAEREVREAADKAAAEETTRTAADLAETEAADKLSREENAADLIAPEEELPQLVLEAGEKNQESQELESPDYKHQADVETTSPNEKTPTEAALADNEAWGGDEETDIERVIQQALINTQTAEDESLSVVDPNSVDSFVASPEPDVVSPDQGIAAPSTTSETEGTDDTAETALEQQPDVSALSNTAHPVSLPRTAPAPEGRGLATEDNIEGAKEMPTETDDLMIADDENRAVTQGGPTEDLQNAVEGEAVALPAAKLEPAPLAFKPEGESLPDTITAETPQRASTDVPVPELSNKKNGNNKEENPAEAVGEGLEERSSEPLVDNPNIPSTNTPIEVDPKNPISFPEGPDAASVSAADMIADRDTSTSTAAGLVINDALNGSTLEIPNFEGAPIEHPALYDIPIGESKAGAPSTKVPIAQDPLAIEMEAVEPAIEEPKIENSMIEEFAAAEVSKVKGSPLNELGATRDTEVDPKFAKLVPQIMESKGEALGTELEDSKTGQSIAAVEELKAEEPAFVESRTEDPTAEEPNAKESTTKELVARDELGVAVQESETIIVDPKSEVTELNERADQPKALEPSPEAEERKLQGDDPMPDTGNIKSEDGEAMPKPVSAIIGMSRMGLSKPSLSGSKTRGASPGNMLFSNLRHSASMSEKRDSPSITADEAKVGETLAECSRPNTPESMPPTPTSPSPKTGGRSSHTEPAHRATNKPKKKKGKKGR</sequence>
<dbReference type="GO" id="GO:0005876">
    <property type="term" value="C:spindle microtubule"/>
    <property type="evidence" value="ECO:0007669"/>
    <property type="project" value="TreeGrafter"/>
</dbReference>
<dbReference type="PANTHER" id="PTHR47970:SF12">
    <property type="entry name" value="KINESIN FAMILY MEMBER 11"/>
    <property type="match status" value="1"/>
</dbReference>
<feature type="coiled-coil region" evidence="5">
    <location>
        <begin position="453"/>
        <end position="484"/>
    </location>
</feature>
<feature type="compositionally biased region" description="Basic residues" evidence="6">
    <location>
        <begin position="1671"/>
        <end position="1684"/>
    </location>
</feature>
<dbReference type="InterPro" id="IPR047149">
    <property type="entry name" value="KIF11-like"/>
</dbReference>
<feature type="region of interest" description="Disordered" evidence="6">
    <location>
        <begin position="121"/>
        <end position="140"/>
    </location>
</feature>
<feature type="compositionally biased region" description="Basic and acidic residues" evidence="6">
    <location>
        <begin position="1472"/>
        <end position="1509"/>
    </location>
</feature>
<dbReference type="eggNOG" id="ENOG502S3YY">
    <property type="taxonomic scope" value="Eukaryota"/>
</dbReference>
<evidence type="ECO:0000256" key="2">
    <source>
        <dbReference type="ARBA" id="ARBA00022490"/>
    </source>
</evidence>
<evidence type="ECO:0000256" key="6">
    <source>
        <dbReference type="SAM" id="MobiDB-lite"/>
    </source>
</evidence>
<dbReference type="GO" id="GO:0072686">
    <property type="term" value="C:mitotic spindle"/>
    <property type="evidence" value="ECO:0007669"/>
    <property type="project" value="TreeGrafter"/>
</dbReference>
<feature type="coiled-coil region" evidence="5">
    <location>
        <begin position="542"/>
        <end position="594"/>
    </location>
</feature>
<feature type="region of interest" description="Disordered" evidence="6">
    <location>
        <begin position="1229"/>
        <end position="1330"/>
    </location>
</feature>
<name>D5GM68_TUBMM</name>
<feature type="region of interest" description="Disordered" evidence="6">
    <location>
        <begin position="897"/>
        <end position="938"/>
    </location>
</feature>
<dbReference type="HOGENOM" id="CLU_241377_0_0_1"/>
<proteinExistence type="predicted"/>
<feature type="compositionally biased region" description="Polar residues" evidence="6">
    <location>
        <begin position="1138"/>
        <end position="1152"/>
    </location>
</feature>
<feature type="region of interest" description="Disordered" evidence="6">
    <location>
        <begin position="1472"/>
        <end position="1684"/>
    </location>
</feature>
<dbReference type="EMBL" id="FN430352">
    <property type="protein sequence ID" value="CAZ85611.1"/>
    <property type="molecule type" value="Genomic_DNA"/>
</dbReference>
<dbReference type="Proteomes" id="UP000006911">
    <property type="component" value="Unassembled WGS sequence"/>
</dbReference>
<dbReference type="GeneID" id="9187395"/>
<feature type="compositionally biased region" description="Basic and acidic residues" evidence="6">
    <location>
        <begin position="968"/>
        <end position="985"/>
    </location>
</feature>
<keyword evidence="4" id="KW-0206">Cytoskeleton</keyword>
<feature type="compositionally biased region" description="Basic and acidic residues" evidence="6">
    <location>
        <begin position="1616"/>
        <end position="1631"/>
    </location>
</feature>
<accession>D5GM68</accession>
<reference evidence="7 8" key="1">
    <citation type="journal article" date="2010" name="Nature">
        <title>Perigord black truffle genome uncovers evolutionary origins and mechanisms of symbiosis.</title>
        <authorList>
            <person name="Martin F."/>
            <person name="Kohler A."/>
            <person name="Murat C."/>
            <person name="Balestrini R."/>
            <person name="Coutinho P.M."/>
            <person name="Jaillon O."/>
            <person name="Montanini B."/>
            <person name="Morin E."/>
            <person name="Noel B."/>
            <person name="Percudani R."/>
            <person name="Porcel B."/>
            <person name="Rubini A."/>
            <person name="Amicucci A."/>
            <person name="Amselem J."/>
            <person name="Anthouard V."/>
            <person name="Arcioni S."/>
            <person name="Artiguenave F."/>
            <person name="Aury J.M."/>
            <person name="Ballario P."/>
            <person name="Bolchi A."/>
            <person name="Brenna A."/>
            <person name="Brun A."/>
            <person name="Buee M."/>
            <person name="Cantarel B."/>
            <person name="Chevalier G."/>
            <person name="Couloux A."/>
            <person name="Da Silva C."/>
            <person name="Denoeud F."/>
            <person name="Duplessis S."/>
            <person name="Ghignone S."/>
            <person name="Hilselberger B."/>
            <person name="Iotti M."/>
            <person name="Marcais B."/>
            <person name="Mello A."/>
            <person name="Miranda M."/>
            <person name="Pacioni G."/>
            <person name="Quesneville H."/>
            <person name="Riccioni C."/>
            <person name="Ruotolo R."/>
            <person name="Splivallo R."/>
            <person name="Stocchi V."/>
            <person name="Tisserant E."/>
            <person name="Viscomi A.R."/>
            <person name="Zambonelli A."/>
            <person name="Zampieri E."/>
            <person name="Henrissat B."/>
            <person name="Lebrun M.H."/>
            <person name="Paolocci F."/>
            <person name="Bonfante P."/>
            <person name="Ottonello S."/>
            <person name="Wincker P."/>
        </authorList>
    </citation>
    <scope>NUCLEOTIDE SEQUENCE [LARGE SCALE GENOMIC DNA]</scope>
    <source>
        <strain evidence="7 8">Mel28</strain>
    </source>
</reference>
<comment type="subcellular location">
    <subcellularLocation>
        <location evidence="1">Cytoplasm</location>
        <location evidence="1">Cytoskeleton</location>
    </subcellularLocation>
</comment>
<evidence type="ECO:0000256" key="5">
    <source>
        <dbReference type="SAM" id="Coils"/>
    </source>
</evidence>
<feature type="compositionally biased region" description="Basic and acidic residues" evidence="6">
    <location>
        <begin position="996"/>
        <end position="1005"/>
    </location>
</feature>
<dbReference type="GO" id="GO:0008574">
    <property type="term" value="F:plus-end-directed microtubule motor activity"/>
    <property type="evidence" value="ECO:0007669"/>
    <property type="project" value="TreeGrafter"/>
</dbReference>
<gene>
    <name evidence="7" type="ORF">GSTUM_00010548001</name>
</gene>
<dbReference type="GO" id="GO:0090307">
    <property type="term" value="P:mitotic spindle assembly"/>
    <property type="evidence" value="ECO:0007669"/>
    <property type="project" value="TreeGrafter"/>
</dbReference>
<feature type="compositionally biased region" description="Polar residues" evidence="6">
    <location>
        <begin position="127"/>
        <end position="138"/>
    </location>
</feature>
<dbReference type="RefSeq" id="XP_002841420.1">
    <property type="nucleotide sequence ID" value="XM_002841374.1"/>
</dbReference>
<dbReference type="InParanoid" id="D5GM68"/>
<evidence type="ECO:0000313" key="7">
    <source>
        <dbReference type="EMBL" id="CAZ85611.1"/>
    </source>
</evidence>
<dbReference type="PANTHER" id="PTHR47970">
    <property type="entry name" value="KINESIN-LIKE PROTEIN KIF11"/>
    <property type="match status" value="1"/>
</dbReference>
<feature type="compositionally biased region" description="Basic and acidic residues" evidence="6">
    <location>
        <begin position="1523"/>
        <end position="1538"/>
    </location>
</feature>
<dbReference type="GO" id="GO:0051231">
    <property type="term" value="P:spindle elongation"/>
    <property type="evidence" value="ECO:0007669"/>
    <property type="project" value="TreeGrafter"/>
</dbReference>
<keyword evidence="8" id="KW-1185">Reference proteome</keyword>
<evidence type="ECO:0000256" key="1">
    <source>
        <dbReference type="ARBA" id="ARBA00004245"/>
    </source>
</evidence>
<protein>
    <submittedName>
        <fullName evidence="7">(Perigord truffle) hypothetical protein</fullName>
    </submittedName>
</protein>